<sequence length="67" mass="7773">MDYPISDDVLNTQREWAVTYERLAEQPGRTALRRRLYRLSVRLAAYPLSPAERVELRRQARGEGGPT</sequence>
<accession>A0AAU1U4M9</accession>
<proteinExistence type="predicted"/>
<name>A0AAU1U4M9_9ACTN</name>
<evidence type="ECO:0000313" key="1">
    <source>
        <dbReference type="EMBL" id="WTS12811.1"/>
    </source>
</evidence>
<dbReference type="EMBL" id="CP108195">
    <property type="protein sequence ID" value="WTS12811.1"/>
    <property type="molecule type" value="Genomic_DNA"/>
</dbReference>
<organism evidence="1">
    <name type="scientific">Streptomyces sp. NBC_00119</name>
    <dbReference type="NCBI Taxonomy" id="2975659"/>
    <lineage>
        <taxon>Bacteria</taxon>
        <taxon>Bacillati</taxon>
        <taxon>Actinomycetota</taxon>
        <taxon>Actinomycetes</taxon>
        <taxon>Kitasatosporales</taxon>
        <taxon>Streptomycetaceae</taxon>
        <taxon>Streptomyces</taxon>
    </lineage>
</organism>
<reference evidence="1" key="1">
    <citation type="submission" date="2022-10" db="EMBL/GenBank/DDBJ databases">
        <title>The complete genomes of actinobacterial strains from the NBC collection.</title>
        <authorList>
            <person name="Joergensen T.S."/>
            <person name="Alvarez Arevalo M."/>
            <person name="Sterndorff E.B."/>
            <person name="Faurdal D."/>
            <person name="Vuksanovic O."/>
            <person name="Mourched A.-S."/>
            <person name="Charusanti P."/>
            <person name="Shaw S."/>
            <person name="Blin K."/>
            <person name="Weber T."/>
        </authorList>
    </citation>
    <scope>NUCLEOTIDE SEQUENCE</scope>
    <source>
        <strain evidence="1">NBC_00119</strain>
    </source>
</reference>
<dbReference type="AlphaFoldDB" id="A0AAU1U4M9"/>
<protein>
    <submittedName>
        <fullName evidence="1">Uncharacterized protein</fullName>
    </submittedName>
</protein>
<gene>
    <name evidence="1" type="ORF">OHU69_18225</name>
</gene>